<accession>A0ABR7Q1W7</accession>
<dbReference type="InterPro" id="IPR022211">
    <property type="entry name" value="PHBC_N"/>
</dbReference>
<dbReference type="InterPro" id="IPR010941">
    <property type="entry name" value="PhaC_N"/>
</dbReference>
<organism evidence="6 7">
    <name type="scientific">Paraburkholderia podalyriae</name>
    <dbReference type="NCBI Taxonomy" id="1938811"/>
    <lineage>
        <taxon>Bacteria</taxon>
        <taxon>Pseudomonadati</taxon>
        <taxon>Pseudomonadota</taxon>
        <taxon>Betaproteobacteria</taxon>
        <taxon>Burkholderiales</taxon>
        <taxon>Burkholderiaceae</taxon>
        <taxon>Paraburkholderia</taxon>
    </lineage>
</organism>
<evidence type="ECO:0000313" key="7">
    <source>
        <dbReference type="Proteomes" id="UP000736373"/>
    </source>
</evidence>
<feature type="domain" description="Poly-beta-hydroxybutyrate polymerase N-terminal" evidence="5">
    <location>
        <begin position="40"/>
        <end position="80"/>
    </location>
</feature>
<evidence type="ECO:0000256" key="1">
    <source>
        <dbReference type="ARBA" id="ARBA00022679"/>
    </source>
</evidence>
<dbReference type="Pfam" id="PF07167">
    <property type="entry name" value="PhaC_N"/>
    <property type="match status" value="1"/>
</dbReference>
<proteinExistence type="predicted"/>
<dbReference type="GO" id="GO:0016787">
    <property type="term" value="F:hydrolase activity"/>
    <property type="evidence" value="ECO:0007669"/>
    <property type="project" value="UniProtKB-KW"/>
</dbReference>
<sequence>MTETVTRPKHAGSSASAGPAPLGERPVDGRCTGTPPDVAAELLDRQTRALFGRAVGWVPAPALQLAWLDWSLHLARSPGKQYALWQQCVQQFFRLMPRLQPDSARPTADPNLVGDPRFADPDWGRWPFSLLRDAFFQTQSFWQSATTGLDGVTPHHQHMVSFAARQWIDMLSPSNCWWLNPEVLRAMMETGGRNFVEGGRRWLDDQQEVLAGYSPRTSPQRCVAHYVGQRVAITPGRVVYRNELIELIQYAPQTTAVWSEPVLIVPSWILKYYILDLSPHNSLVRYLVEHGHTVFMVSWKNPREDARNFGLDDYLERGIFDAITRVCQMSGASSIHTVGYCLGGTLLAIGAAALARDSRTSLRTMTLFAAQTDFSEPGELGLFVGWSELADLDALMWDQGYLDGRQLARAFQLLHSRDLIWSRMMHEYLLGEHTKPTDLMAWNADTTRLPYRLHSETLRELYLRNALAEGRYHALGRAVALADLRLPLFVVATERDHVSPWRSVYKLHLLSRAEISFLLTSGGHNAGIVSEPGHAGRSYRLSTRGKDAPYLDPDEWHAQTPAQEGSWWPRWQNWLVAHSGDRIAPRAMTTESGLCDAPGTYVLEP</sequence>
<evidence type="ECO:0000259" key="4">
    <source>
        <dbReference type="Pfam" id="PF07167"/>
    </source>
</evidence>
<evidence type="ECO:0000313" key="6">
    <source>
        <dbReference type="EMBL" id="MBC8752555.1"/>
    </source>
</evidence>
<feature type="compositionally biased region" description="Low complexity" evidence="3">
    <location>
        <begin position="11"/>
        <end position="21"/>
    </location>
</feature>
<evidence type="ECO:0000259" key="5">
    <source>
        <dbReference type="Pfam" id="PF12551"/>
    </source>
</evidence>
<feature type="region of interest" description="Disordered" evidence="3">
    <location>
        <begin position="1"/>
        <end position="36"/>
    </location>
</feature>
<dbReference type="PANTHER" id="PTHR36837:SF5">
    <property type="entry name" value="POLY-3-HYDROXYBUTYRATE SYNTHASE"/>
    <property type="match status" value="1"/>
</dbReference>
<gene>
    <name evidence="6" type="ORF">F6X42_41090</name>
</gene>
<dbReference type="EMBL" id="VZQQ01000114">
    <property type="protein sequence ID" value="MBC8752555.1"/>
    <property type="molecule type" value="Genomic_DNA"/>
</dbReference>
<keyword evidence="1" id="KW-0808">Transferase</keyword>
<comment type="caution">
    <text evidence="6">The sequence shown here is derived from an EMBL/GenBank/DDBJ whole genome shotgun (WGS) entry which is preliminary data.</text>
</comment>
<dbReference type="Gene3D" id="3.40.50.1820">
    <property type="entry name" value="alpha/beta hydrolase"/>
    <property type="match status" value="1"/>
</dbReference>
<reference evidence="6 7" key="1">
    <citation type="submission" date="2019-09" db="EMBL/GenBank/DDBJ databases">
        <title>Paraburkholderia podalyriae sp. nov., A South African Podalyria-associated rhizobium.</title>
        <authorList>
            <person name="Mavima L."/>
            <person name="Beukes C.W."/>
            <person name="Palmer M."/>
            <person name="De Meyer S.E."/>
            <person name="James E.K."/>
            <person name="Maluk M."/>
            <person name="Avontuur J.R."/>
            <person name="Chan W.Y."/>
            <person name="Venter S.N."/>
            <person name="Steenkamp E.T."/>
        </authorList>
    </citation>
    <scope>NUCLEOTIDE SEQUENCE [LARGE SCALE GENOMIC DNA]</scope>
    <source>
        <strain evidence="6 7">WC7.3b</strain>
    </source>
</reference>
<keyword evidence="2" id="KW-0012">Acyltransferase</keyword>
<protein>
    <submittedName>
        <fullName evidence="6">Alpha/beta fold hydrolase</fullName>
    </submittedName>
</protein>
<evidence type="ECO:0000256" key="2">
    <source>
        <dbReference type="ARBA" id="ARBA00023315"/>
    </source>
</evidence>
<dbReference type="PANTHER" id="PTHR36837">
    <property type="entry name" value="POLY(3-HYDROXYALKANOATE) POLYMERASE SUBUNIT PHAC"/>
    <property type="match status" value="1"/>
</dbReference>
<dbReference type="Proteomes" id="UP000736373">
    <property type="component" value="Unassembled WGS sequence"/>
</dbReference>
<keyword evidence="7" id="KW-1185">Reference proteome</keyword>
<evidence type="ECO:0000256" key="3">
    <source>
        <dbReference type="SAM" id="MobiDB-lite"/>
    </source>
</evidence>
<keyword evidence="6" id="KW-0378">Hydrolase</keyword>
<dbReference type="InterPro" id="IPR051321">
    <property type="entry name" value="PHA/PHB_synthase"/>
</dbReference>
<feature type="domain" description="Poly-beta-hydroxybutyrate polymerase N-terminal" evidence="4">
    <location>
        <begin position="115"/>
        <end position="287"/>
    </location>
</feature>
<name>A0ABR7Q1W7_9BURK</name>
<dbReference type="Pfam" id="PF12551">
    <property type="entry name" value="PHBC_N"/>
    <property type="match status" value="1"/>
</dbReference>
<dbReference type="InterPro" id="IPR029058">
    <property type="entry name" value="AB_hydrolase_fold"/>
</dbReference>
<dbReference type="SUPFAM" id="SSF53474">
    <property type="entry name" value="alpha/beta-Hydrolases"/>
    <property type="match status" value="1"/>
</dbReference>
<dbReference type="RefSeq" id="WP_187639400.1">
    <property type="nucleotide sequence ID" value="NZ_VZQQ01000114.1"/>
</dbReference>